<sequence>NRPPVVVLPGYGSFKGTRIIRHAHHGSTLDKPIDAWLGVEYAKQSRFAPPVWPKPFNGTRDASKYGPICIQGGNQNIQSEDCLNLNIYRPAGIPYSKKLPVLVFFHGGSFVMGSGRNFDGAGFVARSPVSLMVVTAQYRLSSLGSLPSALFEEEGLLNLGIQDQRMLLQFLQRYLSVFGGDPKRVTLSGQSAGAHAVGIHLFHHYGTDAGKPLFAQAILSSGSPTARSFPEATYPLYKRQFKEYMEYLKCPLAPNAAALRCLRGVDVDKIRTKQSRLYGASNYKITWPFQPVSPGPLLEKRGSVSGEDGTFWKIPTMISSCTDEGSSFAPKDLETTEDFTSFLHNVNPGLTAEDLVDLARLYPDPDEPTSPYWDSPKSKQFKRIVAAYGDYSYICPVQDAAVRLADAGVPVYKARFNTPNWGKDWEGVPHAADFMYFNGSPDVQFPEVSELYSSYWASFVATGDPNTYAAPGAPKWEMYKGLGKSQLAVGSRKGINGTRMEPEGHGIRMQACAWWRDPERMKRLRK</sequence>
<evidence type="ECO:0000259" key="4">
    <source>
        <dbReference type="Pfam" id="PF00135"/>
    </source>
</evidence>
<organism evidence="5 6">
    <name type="scientific">Westerdykella ornata</name>
    <dbReference type="NCBI Taxonomy" id="318751"/>
    <lineage>
        <taxon>Eukaryota</taxon>
        <taxon>Fungi</taxon>
        <taxon>Dikarya</taxon>
        <taxon>Ascomycota</taxon>
        <taxon>Pezizomycotina</taxon>
        <taxon>Dothideomycetes</taxon>
        <taxon>Pleosporomycetidae</taxon>
        <taxon>Pleosporales</taxon>
        <taxon>Sporormiaceae</taxon>
        <taxon>Westerdykella</taxon>
    </lineage>
</organism>
<evidence type="ECO:0000313" key="5">
    <source>
        <dbReference type="EMBL" id="KAF2274499.1"/>
    </source>
</evidence>
<protein>
    <recommendedName>
        <fullName evidence="3">Carboxylic ester hydrolase</fullName>
        <ecNumber evidence="3">3.1.1.-</ecNumber>
    </recommendedName>
</protein>
<proteinExistence type="inferred from homology"/>
<gene>
    <name evidence="5" type="ORF">EI97DRAFT_354822</name>
</gene>
<dbReference type="Proteomes" id="UP000800097">
    <property type="component" value="Unassembled WGS sequence"/>
</dbReference>
<dbReference type="PANTHER" id="PTHR43918:SF4">
    <property type="entry name" value="CARBOXYLIC ESTER HYDROLASE"/>
    <property type="match status" value="1"/>
</dbReference>
<keyword evidence="6" id="KW-1185">Reference proteome</keyword>
<dbReference type="Gene3D" id="3.40.50.1820">
    <property type="entry name" value="alpha/beta hydrolase"/>
    <property type="match status" value="1"/>
</dbReference>
<dbReference type="InterPro" id="IPR029058">
    <property type="entry name" value="AB_hydrolase_fold"/>
</dbReference>
<dbReference type="InterPro" id="IPR050654">
    <property type="entry name" value="AChE-related_enzymes"/>
</dbReference>
<dbReference type="Pfam" id="PF00135">
    <property type="entry name" value="COesterase"/>
    <property type="match status" value="1"/>
</dbReference>
<dbReference type="EMBL" id="ML986502">
    <property type="protein sequence ID" value="KAF2274499.1"/>
    <property type="molecule type" value="Genomic_DNA"/>
</dbReference>
<feature type="non-terminal residue" evidence="5">
    <location>
        <position position="526"/>
    </location>
</feature>
<dbReference type="GO" id="GO:0052689">
    <property type="term" value="F:carboxylic ester hydrolase activity"/>
    <property type="evidence" value="ECO:0007669"/>
    <property type="project" value="TreeGrafter"/>
</dbReference>
<dbReference type="AlphaFoldDB" id="A0A6A6JGZ6"/>
<keyword evidence="2 3" id="KW-0378">Hydrolase</keyword>
<reference evidence="5" key="1">
    <citation type="journal article" date="2020" name="Stud. Mycol.">
        <title>101 Dothideomycetes genomes: a test case for predicting lifestyles and emergence of pathogens.</title>
        <authorList>
            <person name="Haridas S."/>
            <person name="Albert R."/>
            <person name="Binder M."/>
            <person name="Bloem J."/>
            <person name="Labutti K."/>
            <person name="Salamov A."/>
            <person name="Andreopoulos B."/>
            <person name="Baker S."/>
            <person name="Barry K."/>
            <person name="Bills G."/>
            <person name="Bluhm B."/>
            <person name="Cannon C."/>
            <person name="Castanera R."/>
            <person name="Culley D."/>
            <person name="Daum C."/>
            <person name="Ezra D."/>
            <person name="Gonzalez J."/>
            <person name="Henrissat B."/>
            <person name="Kuo A."/>
            <person name="Liang C."/>
            <person name="Lipzen A."/>
            <person name="Lutzoni F."/>
            <person name="Magnuson J."/>
            <person name="Mondo S."/>
            <person name="Nolan M."/>
            <person name="Ohm R."/>
            <person name="Pangilinan J."/>
            <person name="Park H.-J."/>
            <person name="Ramirez L."/>
            <person name="Alfaro M."/>
            <person name="Sun H."/>
            <person name="Tritt A."/>
            <person name="Yoshinaga Y."/>
            <person name="Zwiers L.-H."/>
            <person name="Turgeon B."/>
            <person name="Goodwin S."/>
            <person name="Spatafora J."/>
            <person name="Crous P."/>
            <person name="Grigoriev I."/>
        </authorList>
    </citation>
    <scope>NUCLEOTIDE SEQUENCE</scope>
    <source>
        <strain evidence="5">CBS 379.55</strain>
    </source>
</reference>
<dbReference type="GeneID" id="54548065"/>
<dbReference type="InterPro" id="IPR002018">
    <property type="entry name" value="CarbesteraseB"/>
</dbReference>
<evidence type="ECO:0000256" key="3">
    <source>
        <dbReference type="RuleBase" id="RU361235"/>
    </source>
</evidence>
<name>A0A6A6JGZ6_WESOR</name>
<evidence type="ECO:0000313" key="6">
    <source>
        <dbReference type="Proteomes" id="UP000800097"/>
    </source>
</evidence>
<dbReference type="RefSeq" id="XP_033652038.1">
    <property type="nucleotide sequence ID" value="XM_033794890.1"/>
</dbReference>
<dbReference type="OrthoDB" id="408631at2759"/>
<evidence type="ECO:0000256" key="1">
    <source>
        <dbReference type="ARBA" id="ARBA00005964"/>
    </source>
</evidence>
<dbReference type="PANTHER" id="PTHR43918">
    <property type="entry name" value="ACETYLCHOLINESTERASE"/>
    <property type="match status" value="1"/>
</dbReference>
<evidence type="ECO:0000256" key="2">
    <source>
        <dbReference type="ARBA" id="ARBA00022801"/>
    </source>
</evidence>
<feature type="non-terminal residue" evidence="5">
    <location>
        <position position="1"/>
    </location>
</feature>
<feature type="domain" description="Carboxylesterase type B" evidence="4">
    <location>
        <begin position="28"/>
        <end position="485"/>
    </location>
</feature>
<dbReference type="PROSITE" id="PS00122">
    <property type="entry name" value="CARBOXYLESTERASE_B_1"/>
    <property type="match status" value="1"/>
</dbReference>
<accession>A0A6A6JGZ6</accession>
<comment type="similarity">
    <text evidence="1 3">Belongs to the type-B carboxylesterase/lipase family.</text>
</comment>
<dbReference type="SUPFAM" id="SSF53474">
    <property type="entry name" value="alpha/beta-Hydrolases"/>
    <property type="match status" value="1"/>
</dbReference>
<dbReference type="EC" id="3.1.1.-" evidence="3"/>
<dbReference type="InterPro" id="IPR019826">
    <property type="entry name" value="Carboxylesterase_B_AS"/>
</dbReference>